<dbReference type="AlphaFoldDB" id="A0A5K7X9Z5"/>
<dbReference type="Proteomes" id="UP000326837">
    <property type="component" value="Chromosome"/>
</dbReference>
<sequence>MAKKKKVKSAKLREKKLQSYGVIFFYIKSSPRSLLRVRSQSRSI</sequence>
<organism evidence="1 2">
    <name type="scientific">Lacipirellula parvula</name>
    <dbReference type="NCBI Taxonomy" id="2650471"/>
    <lineage>
        <taxon>Bacteria</taxon>
        <taxon>Pseudomonadati</taxon>
        <taxon>Planctomycetota</taxon>
        <taxon>Planctomycetia</taxon>
        <taxon>Pirellulales</taxon>
        <taxon>Lacipirellulaceae</taxon>
        <taxon>Lacipirellula</taxon>
    </lineage>
</organism>
<keyword evidence="2" id="KW-1185">Reference proteome</keyword>
<reference evidence="2" key="1">
    <citation type="submission" date="2019-10" db="EMBL/GenBank/DDBJ databases">
        <title>Lacipirellula parvula gen. nov., sp. nov., representing a lineage of planctomycetes widespread in freshwater anoxic habitats, and description of the family Lacipirellulaceae.</title>
        <authorList>
            <person name="Dedysh S.N."/>
            <person name="Kulichevskaya I.S."/>
            <person name="Beletsky A.V."/>
            <person name="Rakitin A.L."/>
            <person name="Mardanov A.V."/>
            <person name="Ivanova A.A."/>
            <person name="Saltykova V.X."/>
            <person name="Rijpstra W.I.C."/>
            <person name="Sinninghe Damste J.S."/>
            <person name="Ravin N.V."/>
        </authorList>
    </citation>
    <scope>NUCLEOTIDE SEQUENCE [LARGE SCALE GENOMIC DNA]</scope>
    <source>
        <strain evidence="2">PX69</strain>
    </source>
</reference>
<evidence type="ECO:0000313" key="2">
    <source>
        <dbReference type="Proteomes" id="UP000326837"/>
    </source>
</evidence>
<gene>
    <name evidence="1" type="ORF">PLANPX_2980</name>
</gene>
<name>A0A5K7X9Z5_9BACT</name>
<protein>
    <submittedName>
        <fullName evidence="1">Uncharacterized protein</fullName>
    </submittedName>
</protein>
<proteinExistence type="predicted"/>
<evidence type="ECO:0000313" key="1">
    <source>
        <dbReference type="EMBL" id="BBO33368.1"/>
    </source>
</evidence>
<dbReference type="KEGG" id="lpav:PLANPX_2980"/>
<accession>A0A5K7X9Z5</accession>
<dbReference type="EMBL" id="AP021861">
    <property type="protein sequence ID" value="BBO33368.1"/>
    <property type="molecule type" value="Genomic_DNA"/>
</dbReference>